<sequence length="206" mass="24048">MNKKIEVELRGPITKEQFDRLESLFEKDGKFIDHKDRVLICYPDPDTGSFVEECFTDIRVRTTNGTPEMIIKLGKWGGDNENRRELSLMGKPGEFDKMVVMMAALGHKKGVWAVRKGKVFDYKEVEFSLVEVPDHSYYYEAEIMVEEVSKAKAARVKMEKLCKELNLEVFDDDGFYGYINRLNKESNKEFLFEKYSEGFFKKEFGI</sequence>
<dbReference type="EMBL" id="CP011213">
    <property type="protein sequence ID" value="AKM82725.1"/>
    <property type="molecule type" value="Genomic_DNA"/>
</dbReference>
<organism evidence="2 3">
    <name type="scientific">Berkelbacteria bacterium GW2011_GWE1_39_12</name>
    <dbReference type="NCBI Taxonomy" id="1618337"/>
    <lineage>
        <taxon>Bacteria</taxon>
        <taxon>Candidatus Berkelbacteria</taxon>
    </lineage>
</organism>
<gene>
    <name evidence="2" type="ORF">UT28_C0001G0948</name>
</gene>
<dbReference type="Gene3D" id="2.40.320.10">
    <property type="entry name" value="Hypothetical Protein Pfu-838710-001"/>
    <property type="match status" value="1"/>
</dbReference>
<dbReference type="SUPFAM" id="SSF55154">
    <property type="entry name" value="CYTH-like phosphatases"/>
    <property type="match status" value="1"/>
</dbReference>
<evidence type="ECO:0000313" key="3">
    <source>
        <dbReference type="Proteomes" id="UP000035648"/>
    </source>
</evidence>
<dbReference type="InterPro" id="IPR033469">
    <property type="entry name" value="CYTH-like_dom_sf"/>
</dbReference>
<accession>A0A0G4B5A2</accession>
<protein>
    <submittedName>
        <fullName evidence="2">Adenylate cyclase</fullName>
    </submittedName>
</protein>
<dbReference type="AlphaFoldDB" id="A0A0G4B5A2"/>
<dbReference type="STRING" id="1618337.UT28_C0001G0948"/>
<evidence type="ECO:0000313" key="2">
    <source>
        <dbReference type="EMBL" id="AKM82725.1"/>
    </source>
</evidence>
<dbReference type="PROSITE" id="PS51707">
    <property type="entry name" value="CYTH"/>
    <property type="match status" value="1"/>
</dbReference>
<feature type="domain" description="CYTH" evidence="1">
    <location>
        <begin position="4"/>
        <end position="184"/>
    </location>
</feature>
<dbReference type="Proteomes" id="UP000035648">
    <property type="component" value="Chromosome"/>
</dbReference>
<proteinExistence type="predicted"/>
<reference evidence="2 3" key="1">
    <citation type="journal article" date="2015" name="Nature">
        <title>rRNA introns, odd ribosomes, and small enigmatic genomes across a large radiation of phyla.</title>
        <authorList>
            <person name="Brown C.T."/>
            <person name="Hug L.A."/>
            <person name="Thomas B.C."/>
            <person name="Sharon I."/>
            <person name="Castelle C.J."/>
            <person name="Singh A."/>
            <person name="Wilkins M.J."/>
            <person name="Williams K.H."/>
            <person name="Banfield J.F."/>
        </authorList>
    </citation>
    <scope>NUCLEOTIDE SEQUENCE [LARGE SCALE GENOMIC DNA]</scope>
</reference>
<name>A0A0G4B5A2_9BACT</name>
<dbReference type="KEGG" id="bbgw:UT28_C0001G0948"/>
<evidence type="ECO:0000259" key="1">
    <source>
        <dbReference type="PROSITE" id="PS51707"/>
    </source>
</evidence>
<dbReference type="InterPro" id="IPR023577">
    <property type="entry name" value="CYTH_domain"/>
</dbReference>